<comment type="caution">
    <text evidence="7">The sequence shown here is derived from an EMBL/GenBank/DDBJ whole genome shotgun (WGS) entry which is preliminary data.</text>
</comment>
<dbReference type="SUPFAM" id="SSF57716">
    <property type="entry name" value="Glucocorticoid receptor-like (DNA-binding domain)"/>
    <property type="match status" value="1"/>
</dbReference>
<protein>
    <recommendedName>
        <fullName evidence="6">THAP-type domain-containing protein</fullName>
    </recommendedName>
</protein>
<organism evidence="7 8">
    <name type="scientific">Sinanodonta woodiana</name>
    <name type="common">Chinese pond mussel</name>
    <name type="synonym">Anodonta woodiana</name>
    <dbReference type="NCBI Taxonomy" id="1069815"/>
    <lineage>
        <taxon>Eukaryota</taxon>
        <taxon>Metazoa</taxon>
        <taxon>Spiralia</taxon>
        <taxon>Lophotrochozoa</taxon>
        <taxon>Mollusca</taxon>
        <taxon>Bivalvia</taxon>
        <taxon>Autobranchia</taxon>
        <taxon>Heteroconchia</taxon>
        <taxon>Palaeoheterodonta</taxon>
        <taxon>Unionida</taxon>
        <taxon>Unionoidea</taxon>
        <taxon>Unionidae</taxon>
        <taxon>Unioninae</taxon>
        <taxon>Sinanodonta</taxon>
    </lineage>
</organism>
<feature type="domain" description="THAP-type" evidence="6">
    <location>
        <begin position="1"/>
        <end position="82"/>
    </location>
</feature>
<sequence length="131" mass="15148">MVHCVAYGCNQKSDDGTKGFFLFPKDHVYRKKWIEAVGSNRERIGKLYRLYQLQHPACAYGILRTVVFLHPPSVMTVVPTIFPETVEYKKKTLPSPEKFGPPKSHRKLSGAYEKKDINRCNINSLLRKHEK</sequence>
<dbReference type="Pfam" id="PF05485">
    <property type="entry name" value="THAP"/>
    <property type="match status" value="1"/>
</dbReference>
<dbReference type="PROSITE" id="PS50950">
    <property type="entry name" value="ZF_THAP"/>
    <property type="match status" value="1"/>
</dbReference>
<dbReference type="AlphaFoldDB" id="A0ABD3XH92"/>
<dbReference type="GO" id="GO:0003677">
    <property type="term" value="F:DNA binding"/>
    <property type="evidence" value="ECO:0007669"/>
    <property type="project" value="UniProtKB-UniRule"/>
</dbReference>
<keyword evidence="8" id="KW-1185">Reference proteome</keyword>
<evidence type="ECO:0000313" key="7">
    <source>
        <dbReference type="EMBL" id="KAL3884793.1"/>
    </source>
</evidence>
<evidence type="ECO:0000313" key="8">
    <source>
        <dbReference type="Proteomes" id="UP001634394"/>
    </source>
</evidence>
<keyword evidence="4 5" id="KW-0238">DNA-binding</keyword>
<accession>A0ABD3XH92</accession>
<evidence type="ECO:0000256" key="1">
    <source>
        <dbReference type="ARBA" id="ARBA00022723"/>
    </source>
</evidence>
<evidence type="ECO:0000256" key="5">
    <source>
        <dbReference type="PROSITE-ProRule" id="PRU00309"/>
    </source>
</evidence>
<dbReference type="GO" id="GO:0008270">
    <property type="term" value="F:zinc ion binding"/>
    <property type="evidence" value="ECO:0007669"/>
    <property type="project" value="UniProtKB-KW"/>
</dbReference>
<proteinExistence type="predicted"/>
<dbReference type="EMBL" id="JBJQND010000002">
    <property type="protein sequence ID" value="KAL3884793.1"/>
    <property type="molecule type" value="Genomic_DNA"/>
</dbReference>
<keyword evidence="1" id="KW-0479">Metal-binding</keyword>
<reference evidence="7 8" key="1">
    <citation type="submission" date="2024-11" db="EMBL/GenBank/DDBJ databases">
        <title>Chromosome-level genome assembly of the freshwater bivalve Anodonta woodiana.</title>
        <authorList>
            <person name="Chen X."/>
        </authorList>
    </citation>
    <scope>NUCLEOTIDE SEQUENCE [LARGE SCALE GENOMIC DNA]</scope>
    <source>
        <strain evidence="7">MN2024</strain>
        <tissue evidence="7">Gills</tissue>
    </source>
</reference>
<name>A0ABD3XH92_SINWO</name>
<dbReference type="Proteomes" id="UP001634394">
    <property type="component" value="Unassembled WGS sequence"/>
</dbReference>
<dbReference type="InterPro" id="IPR006612">
    <property type="entry name" value="THAP_Znf"/>
</dbReference>
<keyword evidence="3" id="KW-0862">Zinc</keyword>
<evidence type="ECO:0000256" key="4">
    <source>
        <dbReference type="ARBA" id="ARBA00023125"/>
    </source>
</evidence>
<evidence type="ECO:0000256" key="2">
    <source>
        <dbReference type="ARBA" id="ARBA00022771"/>
    </source>
</evidence>
<evidence type="ECO:0000259" key="6">
    <source>
        <dbReference type="PROSITE" id="PS50950"/>
    </source>
</evidence>
<evidence type="ECO:0000256" key="3">
    <source>
        <dbReference type="ARBA" id="ARBA00022833"/>
    </source>
</evidence>
<keyword evidence="2 5" id="KW-0863">Zinc-finger</keyword>
<gene>
    <name evidence="7" type="ORF">ACJMK2_024894</name>
</gene>